<accession>A0ABY6MTG0</accession>
<dbReference type="Gene3D" id="3.40.50.200">
    <property type="entry name" value="Peptidase S8/S53 domain"/>
    <property type="match status" value="1"/>
</dbReference>
<dbReference type="Pfam" id="PF00082">
    <property type="entry name" value="Peptidase_S8"/>
    <property type="match status" value="1"/>
</dbReference>
<dbReference type="InterPro" id="IPR050131">
    <property type="entry name" value="Peptidase_S8_subtilisin-like"/>
</dbReference>
<dbReference type="PANTHER" id="PTHR43806">
    <property type="entry name" value="PEPTIDASE S8"/>
    <property type="match status" value="1"/>
</dbReference>
<feature type="compositionally biased region" description="Low complexity" evidence="6">
    <location>
        <begin position="47"/>
        <end position="62"/>
    </location>
</feature>
<dbReference type="RefSeq" id="WP_264893042.1">
    <property type="nucleotide sequence ID" value="NZ_CP110257.1"/>
</dbReference>
<keyword evidence="10" id="KW-1185">Reference proteome</keyword>
<comment type="similarity">
    <text evidence="1 5">Belongs to the peptidase S8 family.</text>
</comment>
<evidence type="ECO:0000256" key="2">
    <source>
        <dbReference type="ARBA" id="ARBA00022670"/>
    </source>
</evidence>
<organism evidence="9 10">
    <name type="scientific">Caldimonas aquatica</name>
    <dbReference type="NCBI Taxonomy" id="376175"/>
    <lineage>
        <taxon>Bacteria</taxon>
        <taxon>Pseudomonadati</taxon>
        <taxon>Pseudomonadota</taxon>
        <taxon>Betaproteobacteria</taxon>
        <taxon>Burkholderiales</taxon>
        <taxon>Sphaerotilaceae</taxon>
        <taxon>Caldimonas</taxon>
    </lineage>
</organism>
<feature type="domain" description="Peptidase S8/S53" evidence="8">
    <location>
        <begin position="187"/>
        <end position="465"/>
    </location>
</feature>
<evidence type="ECO:0000313" key="10">
    <source>
        <dbReference type="Proteomes" id="UP001163266"/>
    </source>
</evidence>
<dbReference type="PROSITE" id="PS00138">
    <property type="entry name" value="SUBTILASE_SER"/>
    <property type="match status" value="1"/>
</dbReference>
<evidence type="ECO:0000256" key="1">
    <source>
        <dbReference type="ARBA" id="ARBA00011073"/>
    </source>
</evidence>
<feature type="signal peptide" evidence="7">
    <location>
        <begin position="1"/>
        <end position="23"/>
    </location>
</feature>
<dbReference type="EMBL" id="CP110257">
    <property type="protein sequence ID" value="UZD55284.1"/>
    <property type="molecule type" value="Genomic_DNA"/>
</dbReference>
<feature type="chain" id="PRO_5045897398" evidence="7">
    <location>
        <begin position="24"/>
        <end position="585"/>
    </location>
</feature>
<feature type="active site" description="Charge relay system" evidence="5">
    <location>
        <position position="241"/>
    </location>
</feature>
<feature type="active site" description="Charge relay system" evidence="5">
    <location>
        <position position="192"/>
    </location>
</feature>
<reference evidence="9" key="1">
    <citation type="submission" date="2022-10" db="EMBL/GenBank/DDBJ databases">
        <title>Complete genome sequence of Schlegelella aquatica LMG 23380.</title>
        <authorList>
            <person name="Musilova J."/>
            <person name="Kourilova X."/>
            <person name="Bezdicek M."/>
            <person name="Hermankova K."/>
            <person name="Obruca S."/>
            <person name="Sedlar K."/>
        </authorList>
    </citation>
    <scope>NUCLEOTIDE SEQUENCE</scope>
    <source>
        <strain evidence="9">LMG 23380</strain>
    </source>
</reference>
<evidence type="ECO:0000256" key="3">
    <source>
        <dbReference type="ARBA" id="ARBA00022801"/>
    </source>
</evidence>
<dbReference type="PROSITE" id="PS51892">
    <property type="entry name" value="SUBTILASE"/>
    <property type="match status" value="1"/>
</dbReference>
<evidence type="ECO:0000256" key="5">
    <source>
        <dbReference type="PROSITE-ProRule" id="PRU01240"/>
    </source>
</evidence>
<keyword evidence="7" id="KW-0732">Signal</keyword>
<dbReference type="InterPro" id="IPR015500">
    <property type="entry name" value="Peptidase_S8_subtilisin-rel"/>
</dbReference>
<evidence type="ECO:0000256" key="6">
    <source>
        <dbReference type="SAM" id="MobiDB-lite"/>
    </source>
</evidence>
<feature type="region of interest" description="Disordered" evidence="6">
    <location>
        <begin position="47"/>
        <end position="67"/>
    </location>
</feature>
<dbReference type="InterPro" id="IPR000209">
    <property type="entry name" value="Peptidase_S8/S53_dom"/>
</dbReference>
<keyword evidence="3 5" id="KW-0378">Hydrolase</keyword>
<evidence type="ECO:0000259" key="8">
    <source>
        <dbReference type="Pfam" id="PF00082"/>
    </source>
</evidence>
<name>A0ABY6MTG0_9BURK</name>
<sequence>MGKTFHKVMTALLALMLAGAAAAAEPPRTPAHGLLVKIKDSALQARAAAAGAPSGTQAGPSEAESRRAHVAAVVERRLGRALPASAARVARAAAPEVRAVTPRVHLVDWGVALAPSDAARLATQLEEDPDVEFVEYNVMERRLEVVPNDPRYTGQWWLKGLSSSSLGVPRVSTAWDTGAQRGVPGAPVAILDTGKTSHPDLDAKWLSGWDFVDGDADATDPGDYTSNGDCAGTAAQDSSWHGTATAGIIAAQGDNLQWVAGVHWATPVLPVRVAGKCGALISDIVAGMRWAAGLVPGVRAGQPTPTPNGSPARIINLSFGGTGECTQTYRDAINEIRSRGAVLVVAAGNEAGAVARPANCPGVIAVAAVNKSGIKTSYSNFGPQVTISTVGGDPADLGICGAYFGDGGLLTTGNSGRTTQEQPAATLVAGTSFSAPIVSGVAALMLTVNPALTVDQLVHGLRVSARPHVEASKLGTCWASNHEHCACSTAICGAGLLDAPEALRYAENPAAYTSLPWPTQAPEPGLVEACAQAKRAAGVPLDPPEASAGGDGGGLLGAPWILALVLWAWAASRARDRGRRGSVPF</sequence>
<dbReference type="PANTHER" id="PTHR43806:SF11">
    <property type="entry name" value="CEREVISIN-RELATED"/>
    <property type="match status" value="1"/>
</dbReference>
<dbReference type="Proteomes" id="UP001163266">
    <property type="component" value="Chromosome"/>
</dbReference>
<protein>
    <submittedName>
        <fullName evidence="9">S8 family serine peptidase</fullName>
    </submittedName>
</protein>
<evidence type="ECO:0000256" key="7">
    <source>
        <dbReference type="SAM" id="SignalP"/>
    </source>
</evidence>
<dbReference type="SUPFAM" id="SSF52743">
    <property type="entry name" value="Subtilisin-like"/>
    <property type="match status" value="1"/>
</dbReference>
<keyword evidence="4 5" id="KW-0720">Serine protease</keyword>
<evidence type="ECO:0000313" key="9">
    <source>
        <dbReference type="EMBL" id="UZD55284.1"/>
    </source>
</evidence>
<proteinExistence type="inferred from homology"/>
<feature type="active site" description="Charge relay system" evidence="5">
    <location>
        <position position="432"/>
    </location>
</feature>
<dbReference type="InterPro" id="IPR023828">
    <property type="entry name" value="Peptidase_S8_Ser-AS"/>
</dbReference>
<dbReference type="InterPro" id="IPR036852">
    <property type="entry name" value="Peptidase_S8/S53_dom_sf"/>
</dbReference>
<keyword evidence="2 5" id="KW-0645">Protease</keyword>
<evidence type="ECO:0000256" key="4">
    <source>
        <dbReference type="ARBA" id="ARBA00022825"/>
    </source>
</evidence>
<gene>
    <name evidence="9" type="ORF">OMP39_01415</name>
</gene>
<dbReference type="PRINTS" id="PR00723">
    <property type="entry name" value="SUBTILISIN"/>
</dbReference>